<gene>
    <name evidence="3" type="primary">ORF51895</name>
</gene>
<evidence type="ECO:0000259" key="2">
    <source>
        <dbReference type="SMART" id="SM01007"/>
    </source>
</evidence>
<evidence type="ECO:0000313" key="3">
    <source>
        <dbReference type="EMBL" id="CEK64478.1"/>
    </source>
</evidence>
<dbReference type="InterPro" id="IPR051017">
    <property type="entry name" value="Aldolase-II_Adducin_sf"/>
</dbReference>
<reference evidence="3" key="1">
    <citation type="submission" date="2014-12" db="EMBL/GenBank/DDBJ databases">
        <title>Insight into the proteome of Arion vulgaris.</title>
        <authorList>
            <person name="Aradska J."/>
            <person name="Bulat T."/>
            <person name="Smidak R."/>
            <person name="Sarate P."/>
            <person name="Gangsoo J."/>
            <person name="Sialana F."/>
            <person name="Bilban M."/>
            <person name="Lubec G."/>
        </authorList>
    </citation>
    <scope>NUCLEOTIDE SEQUENCE</scope>
    <source>
        <tissue evidence="3">Skin</tissue>
    </source>
</reference>
<dbReference type="SMART" id="SM01007">
    <property type="entry name" value="Aldolase_II"/>
    <property type="match status" value="1"/>
</dbReference>
<dbReference type="Gene3D" id="3.40.225.10">
    <property type="entry name" value="Class II aldolase/adducin N-terminal domain"/>
    <property type="match status" value="1"/>
</dbReference>
<dbReference type="GO" id="GO:0005856">
    <property type="term" value="C:cytoskeleton"/>
    <property type="evidence" value="ECO:0007669"/>
    <property type="project" value="TreeGrafter"/>
</dbReference>
<dbReference type="GO" id="GO:0005886">
    <property type="term" value="C:plasma membrane"/>
    <property type="evidence" value="ECO:0007669"/>
    <property type="project" value="UniProtKB-SubCell"/>
</dbReference>
<proteinExistence type="inferred from homology"/>
<dbReference type="PANTHER" id="PTHR10672">
    <property type="entry name" value="ADDUCIN"/>
    <property type="match status" value="1"/>
</dbReference>
<dbReference type="SUPFAM" id="SSF53639">
    <property type="entry name" value="AraD/HMP-PK domain-like"/>
    <property type="match status" value="1"/>
</dbReference>
<organism evidence="3">
    <name type="scientific">Arion vulgaris</name>
    <dbReference type="NCBI Taxonomy" id="1028688"/>
    <lineage>
        <taxon>Eukaryota</taxon>
        <taxon>Metazoa</taxon>
        <taxon>Spiralia</taxon>
        <taxon>Lophotrochozoa</taxon>
        <taxon>Mollusca</taxon>
        <taxon>Gastropoda</taxon>
        <taxon>Heterobranchia</taxon>
        <taxon>Euthyneura</taxon>
        <taxon>Panpulmonata</taxon>
        <taxon>Eupulmonata</taxon>
        <taxon>Stylommatophora</taxon>
        <taxon>Helicina</taxon>
        <taxon>Arionoidea</taxon>
        <taxon>Arionidae</taxon>
        <taxon>Arion</taxon>
    </lineage>
</organism>
<protein>
    <recommendedName>
        <fullName evidence="2">Class II aldolase/adducin N-terminal domain-containing protein</fullName>
    </recommendedName>
</protein>
<dbReference type="GO" id="GO:0051015">
    <property type="term" value="F:actin filament binding"/>
    <property type="evidence" value="ECO:0007669"/>
    <property type="project" value="TreeGrafter"/>
</dbReference>
<dbReference type="AlphaFoldDB" id="A0A0B6Z7L1"/>
<sequence length="301" mass="32816">MDLLRAQPRIGFGNFVRAASIIPINDLKGAKSGRQADREHLLRCKLASCYRLVDLCGWTHGIFNHITARVESEETDHFLINPFGLLYNEITASSLLKVDAKGTIIDQGTSEFGVNKAGLVLHSTIHEARPDINCVIHLHAPASVAVSAMKCGLLPLGQESTICGNVSYLEYQGMSIDEKGKELLVKNLGPTNKVLILNNQGIVTCGETIEEAFFLAFNVVAACEAQVRAVAAGLDNIVQVKEEVREQISQRGGGGPDAANKDWKTGEVEFEALMRALDNLGYRTGYSYKLLPMVKSGIFEQ</sequence>
<comment type="similarity">
    <text evidence="1">Belongs to the aldolase class II family. Adducin subfamily.</text>
</comment>
<dbReference type="InterPro" id="IPR001303">
    <property type="entry name" value="Aldolase_II/adducin_N"/>
</dbReference>
<feature type="domain" description="Class II aldolase/adducin N-terminal" evidence="2">
    <location>
        <begin position="44"/>
        <end position="227"/>
    </location>
</feature>
<accession>A0A0B6Z7L1</accession>
<dbReference type="GO" id="GO:0014069">
    <property type="term" value="C:postsynaptic density"/>
    <property type="evidence" value="ECO:0007669"/>
    <property type="project" value="TreeGrafter"/>
</dbReference>
<dbReference type="NCBIfam" id="NF005451">
    <property type="entry name" value="PRK07044.1"/>
    <property type="match status" value="1"/>
</dbReference>
<dbReference type="FunFam" id="3.40.225.10:FF:000013">
    <property type="entry name" value="Class II aldolase"/>
    <property type="match status" value="1"/>
</dbReference>
<dbReference type="Pfam" id="PF00596">
    <property type="entry name" value="Aldolase_II"/>
    <property type="match status" value="1"/>
</dbReference>
<evidence type="ECO:0000256" key="1">
    <source>
        <dbReference type="ARBA" id="ARBA00006274"/>
    </source>
</evidence>
<name>A0A0B6Z7L1_9EUPU</name>
<dbReference type="EMBL" id="HACG01017613">
    <property type="protein sequence ID" value="CEK64478.1"/>
    <property type="molecule type" value="Transcribed_RNA"/>
</dbReference>
<dbReference type="PANTHER" id="PTHR10672:SF3">
    <property type="entry name" value="PROTEIN HU-LI TAI SHAO"/>
    <property type="match status" value="1"/>
</dbReference>
<dbReference type="InterPro" id="IPR036409">
    <property type="entry name" value="Aldolase_II/adducin_N_sf"/>
</dbReference>